<feature type="compositionally biased region" description="Low complexity" evidence="1">
    <location>
        <begin position="237"/>
        <end position="256"/>
    </location>
</feature>
<feature type="compositionally biased region" description="Acidic residues" evidence="1">
    <location>
        <begin position="347"/>
        <end position="360"/>
    </location>
</feature>
<proteinExistence type="predicted"/>
<feature type="compositionally biased region" description="Polar residues" evidence="1">
    <location>
        <begin position="1"/>
        <end position="17"/>
    </location>
</feature>
<organism evidence="2 3">
    <name type="scientific">Phyllosticta citribraziliensis</name>
    <dbReference type="NCBI Taxonomy" id="989973"/>
    <lineage>
        <taxon>Eukaryota</taxon>
        <taxon>Fungi</taxon>
        <taxon>Dikarya</taxon>
        <taxon>Ascomycota</taxon>
        <taxon>Pezizomycotina</taxon>
        <taxon>Dothideomycetes</taxon>
        <taxon>Dothideomycetes incertae sedis</taxon>
        <taxon>Botryosphaeriales</taxon>
        <taxon>Phyllostictaceae</taxon>
        <taxon>Phyllosticta</taxon>
    </lineage>
</organism>
<feature type="region of interest" description="Disordered" evidence="1">
    <location>
        <begin position="123"/>
        <end position="394"/>
    </location>
</feature>
<protein>
    <submittedName>
        <fullName evidence="2">Uncharacterized protein</fullName>
    </submittedName>
</protein>
<evidence type="ECO:0000256" key="1">
    <source>
        <dbReference type="SAM" id="MobiDB-lite"/>
    </source>
</evidence>
<dbReference type="GeneID" id="92026684"/>
<feature type="compositionally biased region" description="Pro residues" evidence="1">
    <location>
        <begin position="497"/>
        <end position="509"/>
    </location>
</feature>
<dbReference type="Proteomes" id="UP001360953">
    <property type="component" value="Unassembled WGS sequence"/>
</dbReference>
<reference evidence="2 3" key="1">
    <citation type="submission" date="2024-04" db="EMBL/GenBank/DDBJ databases">
        <title>Phyllosticta paracitricarpa is synonymous to the EU quarantine fungus P. citricarpa based on phylogenomic analyses.</title>
        <authorList>
            <consortium name="Lawrence Berkeley National Laboratory"/>
            <person name="Van ingen-buijs V.A."/>
            <person name="Van westerhoven A.C."/>
            <person name="Haridas S."/>
            <person name="Skiadas P."/>
            <person name="Martin F."/>
            <person name="Groenewald J.Z."/>
            <person name="Crous P.W."/>
            <person name="Seidl M.F."/>
        </authorList>
    </citation>
    <scope>NUCLEOTIDE SEQUENCE [LARGE SCALE GENOMIC DNA]</scope>
    <source>
        <strain evidence="2 3">CPC 17464</strain>
    </source>
</reference>
<feature type="compositionally biased region" description="Polar residues" evidence="1">
    <location>
        <begin position="171"/>
        <end position="183"/>
    </location>
</feature>
<dbReference type="RefSeq" id="XP_066651300.1">
    <property type="nucleotide sequence ID" value="XM_066793778.1"/>
</dbReference>
<feature type="region of interest" description="Disordered" evidence="1">
    <location>
        <begin position="406"/>
        <end position="459"/>
    </location>
</feature>
<evidence type="ECO:0000313" key="3">
    <source>
        <dbReference type="Proteomes" id="UP001360953"/>
    </source>
</evidence>
<gene>
    <name evidence="2" type="ORF">J3D65DRAFT_116098</name>
</gene>
<name>A0ABR1L8A8_9PEZI</name>
<feature type="compositionally biased region" description="Polar residues" evidence="1">
    <location>
        <begin position="410"/>
        <end position="424"/>
    </location>
</feature>
<comment type="caution">
    <text evidence="2">The sequence shown here is derived from an EMBL/GenBank/DDBJ whole genome shotgun (WGS) entry which is preliminary data.</text>
</comment>
<feature type="compositionally biased region" description="Low complexity" evidence="1">
    <location>
        <begin position="316"/>
        <end position="325"/>
    </location>
</feature>
<keyword evidence="3" id="KW-1185">Reference proteome</keyword>
<feature type="region of interest" description="Disordered" evidence="1">
    <location>
        <begin position="1"/>
        <end position="27"/>
    </location>
</feature>
<dbReference type="PANTHER" id="PTHR42084">
    <property type="entry name" value="YALI0E26631P"/>
    <property type="match status" value="1"/>
</dbReference>
<dbReference type="EMBL" id="JBBPEH010000012">
    <property type="protein sequence ID" value="KAK7531476.1"/>
    <property type="molecule type" value="Genomic_DNA"/>
</dbReference>
<evidence type="ECO:0000313" key="2">
    <source>
        <dbReference type="EMBL" id="KAK7531476.1"/>
    </source>
</evidence>
<feature type="compositionally biased region" description="Pro residues" evidence="1">
    <location>
        <begin position="128"/>
        <end position="142"/>
    </location>
</feature>
<feature type="compositionally biased region" description="Low complexity" evidence="1">
    <location>
        <begin position="143"/>
        <end position="152"/>
    </location>
</feature>
<feature type="compositionally biased region" description="Polar residues" evidence="1">
    <location>
        <begin position="268"/>
        <end position="281"/>
    </location>
</feature>
<feature type="compositionally biased region" description="Low complexity" evidence="1">
    <location>
        <begin position="189"/>
        <end position="209"/>
    </location>
</feature>
<dbReference type="PANTHER" id="PTHR42084:SF1">
    <property type="entry name" value="SERINE_THREONINE-PROTEIN KINASE PPK6"/>
    <property type="match status" value="1"/>
</dbReference>
<accession>A0ABR1L8A8</accession>
<sequence>MASSLTYNQRSGSQVDQTEAPDERCGAGEVRVKQELVGGSARGPHLSPALPLQTHTSQVARPAATNPTSFLLADCQCASSTSPNVRPAAFSTANWVYRERQPPTCFGRRKRMSFDLLAEFAKPSSTAAPPPRASKPTAPAPAPAAAGSGPASQSGRKQFSFFDDLTELNPPANSTATPGSSNDFGAFGGLATLAPAGPTGPVPAAATPSAQPPPPTTTTPAQVNISNNDEDDDWGEFADAAAAQPPANSAFANSNQTKTAADPWDSLRTATSSLASNTGNLKLTAAPPAKLNSSPLPADDDPFGLGLLPNPSIQTKKPSVQSVPVPQAPEKKPTSPRDPYVLFDAENLSEEDDFGDFEGTAEDKPVPSQQLEPAKPAKPAQPAQPAPTTALNIDSLINDLELSGGLSAKAPTSKQQDWKSSTSAKLAARAKARPESTPISSAGTSPGPPTVRKLQPAAQPVPLHDEDEWADFAETSAPKSASSQPGLPAGITIPSTPNSPPDPLPNALPPTNIPPPFLLLGLFPPIFAYAQSTVFKPLGAQPPPVRYQILSHERTMRFLRSYLSIGIVAARIIAGRKLRWKRDGHLAQGMSIGPAGRAGGGGMKVVKLDRGEERREDSQVEEVVRAWREQVGRLRSLVVQMNSKPGARLGTVPEVAETMAVRTAKEAEGGVPGTRPCALCGLKRNERVAKVDVEVEDSFGEWWVDGVSMHRACRNFWEGNKNGLKG</sequence>
<feature type="region of interest" description="Disordered" evidence="1">
    <location>
        <begin position="475"/>
        <end position="509"/>
    </location>
</feature>
<feature type="compositionally biased region" description="Low complexity" evidence="1">
    <location>
        <begin position="373"/>
        <end position="390"/>
    </location>
</feature>